<keyword evidence="1" id="KW-1133">Transmembrane helix</keyword>
<dbReference type="AlphaFoldDB" id="A0A9W6R407"/>
<keyword evidence="1" id="KW-0472">Membrane</keyword>
<evidence type="ECO:0000256" key="1">
    <source>
        <dbReference type="SAM" id="Phobius"/>
    </source>
</evidence>
<keyword evidence="1" id="KW-0812">Transmembrane</keyword>
<comment type="caution">
    <text evidence="2">The sequence shown here is derived from an EMBL/GenBank/DDBJ whole genome shotgun (WGS) entry which is preliminary data.</text>
</comment>
<dbReference type="EMBL" id="BSTI01000012">
    <property type="protein sequence ID" value="GLY68714.1"/>
    <property type="molecule type" value="Genomic_DNA"/>
</dbReference>
<accession>A0A9W6R407</accession>
<sequence>MNTRAFSILNGLMLLSVLFQGLSAGGFLGRVGGVDWRQLHEIFAVVAVLCSLAATIFAMVRRRRDLAVPSAVLLVLLIIQTGLGEAISKGGQHALVIVHVPIALLVMGMGVYLSVVGRAVSRA</sequence>
<gene>
    <name evidence="2" type="ORF">Atai01_53330</name>
</gene>
<feature type="transmembrane region" description="Helical" evidence="1">
    <location>
        <begin position="40"/>
        <end position="59"/>
    </location>
</feature>
<feature type="transmembrane region" description="Helical" evidence="1">
    <location>
        <begin position="95"/>
        <end position="115"/>
    </location>
</feature>
<evidence type="ECO:0000313" key="2">
    <source>
        <dbReference type="EMBL" id="GLY68714.1"/>
    </source>
</evidence>
<proteinExistence type="predicted"/>
<organism evidence="2 3">
    <name type="scientific">Amycolatopsis taiwanensis</name>
    <dbReference type="NCBI Taxonomy" id="342230"/>
    <lineage>
        <taxon>Bacteria</taxon>
        <taxon>Bacillati</taxon>
        <taxon>Actinomycetota</taxon>
        <taxon>Actinomycetes</taxon>
        <taxon>Pseudonocardiales</taxon>
        <taxon>Pseudonocardiaceae</taxon>
        <taxon>Amycolatopsis</taxon>
    </lineage>
</organism>
<feature type="transmembrane region" description="Helical" evidence="1">
    <location>
        <begin position="66"/>
        <end position="83"/>
    </location>
</feature>
<evidence type="ECO:0000313" key="3">
    <source>
        <dbReference type="Proteomes" id="UP001165136"/>
    </source>
</evidence>
<name>A0A9W6R407_9PSEU</name>
<protein>
    <submittedName>
        <fullName evidence="2">Uncharacterized protein</fullName>
    </submittedName>
</protein>
<keyword evidence="3" id="KW-1185">Reference proteome</keyword>
<reference evidence="2" key="1">
    <citation type="submission" date="2023-03" db="EMBL/GenBank/DDBJ databases">
        <title>Amycolatopsis taiwanensis NBRC 103393.</title>
        <authorList>
            <person name="Ichikawa N."/>
            <person name="Sato H."/>
            <person name="Tonouchi N."/>
        </authorList>
    </citation>
    <scope>NUCLEOTIDE SEQUENCE</scope>
    <source>
        <strain evidence="2">NBRC 103393</strain>
    </source>
</reference>
<dbReference type="Proteomes" id="UP001165136">
    <property type="component" value="Unassembled WGS sequence"/>
</dbReference>